<dbReference type="InterPro" id="IPR014716">
    <property type="entry name" value="Fibrinogen_a/b/g_C_1"/>
</dbReference>
<dbReference type="PROSITE" id="PS00514">
    <property type="entry name" value="FIBRINOGEN_C_1"/>
    <property type="match status" value="1"/>
</dbReference>
<dbReference type="PROSITE" id="PS51406">
    <property type="entry name" value="FIBRINOGEN_C_2"/>
    <property type="match status" value="1"/>
</dbReference>
<dbReference type="PANTHER" id="PTHR19143">
    <property type="entry name" value="FIBRINOGEN/TENASCIN/ANGIOPOEITIN"/>
    <property type="match status" value="1"/>
</dbReference>
<dbReference type="EMBL" id="CH954181">
    <property type="protein sequence ID" value="EDV49060.1"/>
    <property type="molecule type" value="Genomic_DNA"/>
</dbReference>
<proteinExistence type="predicted"/>
<dbReference type="CDD" id="cd00087">
    <property type="entry name" value="FReD"/>
    <property type="match status" value="1"/>
</dbReference>
<dbReference type="GO" id="GO:0005615">
    <property type="term" value="C:extracellular space"/>
    <property type="evidence" value="ECO:0007669"/>
    <property type="project" value="TreeGrafter"/>
</dbReference>
<dbReference type="InterPro" id="IPR050373">
    <property type="entry name" value="Fibrinogen_C-term_domain"/>
</dbReference>
<keyword evidence="4" id="KW-1185">Reference proteome</keyword>
<dbReference type="eggNOG" id="KOG2579">
    <property type="taxonomic scope" value="Eukaryota"/>
</dbReference>
<evidence type="ECO:0000256" key="1">
    <source>
        <dbReference type="ARBA" id="ARBA00023157"/>
    </source>
</evidence>
<reference evidence="3 4" key="1">
    <citation type="journal article" date="2007" name="Nature">
        <title>Evolution of genes and genomes on the Drosophila phylogeny.</title>
        <authorList>
            <consortium name="Drosophila 12 Genomes Consortium"/>
            <person name="Clark A.G."/>
            <person name="Eisen M.B."/>
            <person name="Smith D.R."/>
            <person name="Bergman C.M."/>
            <person name="Oliver B."/>
            <person name="Markow T.A."/>
            <person name="Kaufman T.C."/>
            <person name="Kellis M."/>
            <person name="Gelbart W."/>
            <person name="Iyer V.N."/>
            <person name="Pollard D.A."/>
            <person name="Sackton T.B."/>
            <person name="Larracuente A.M."/>
            <person name="Singh N.D."/>
            <person name="Abad J.P."/>
            <person name="Abt D.N."/>
            <person name="Adryan B."/>
            <person name="Aguade M."/>
            <person name="Akashi H."/>
            <person name="Anderson W.W."/>
            <person name="Aquadro C.F."/>
            <person name="Ardell D.H."/>
            <person name="Arguello R."/>
            <person name="Artieri C.G."/>
            <person name="Barbash D.A."/>
            <person name="Barker D."/>
            <person name="Barsanti P."/>
            <person name="Batterham P."/>
            <person name="Batzoglou S."/>
            <person name="Begun D."/>
            <person name="Bhutkar A."/>
            <person name="Blanco E."/>
            <person name="Bosak S.A."/>
            <person name="Bradley R.K."/>
            <person name="Brand A.D."/>
            <person name="Brent M.R."/>
            <person name="Brooks A.N."/>
            <person name="Brown R.H."/>
            <person name="Butlin R.K."/>
            <person name="Caggese C."/>
            <person name="Calvi B.R."/>
            <person name="Bernardo de Carvalho A."/>
            <person name="Caspi A."/>
            <person name="Castrezana S."/>
            <person name="Celniker S.E."/>
            <person name="Chang J.L."/>
            <person name="Chapple C."/>
            <person name="Chatterji S."/>
            <person name="Chinwalla A."/>
            <person name="Civetta A."/>
            <person name="Clifton S.W."/>
            <person name="Comeron J.M."/>
            <person name="Costello J.C."/>
            <person name="Coyne J.A."/>
            <person name="Daub J."/>
            <person name="David R.G."/>
            <person name="Delcher A.L."/>
            <person name="Delehaunty K."/>
            <person name="Do C.B."/>
            <person name="Ebling H."/>
            <person name="Edwards K."/>
            <person name="Eickbush T."/>
            <person name="Evans J.D."/>
            <person name="Filipski A."/>
            <person name="Findeiss S."/>
            <person name="Freyhult E."/>
            <person name="Fulton L."/>
            <person name="Fulton R."/>
            <person name="Garcia A.C."/>
            <person name="Gardiner A."/>
            <person name="Garfield D.A."/>
            <person name="Garvin B.E."/>
            <person name="Gibson G."/>
            <person name="Gilbert D."/>
            <person name="Gnerre S."/>
            <person name="Godfrey J."/>
            <person name="Good R."/>
            <person name="Gotea V."/>
            <person name="Gravely B."/>
            <person name="Greenberg A.J."/>
            <person name="Griffiths-Jones S."/>
            <person name="Gross S."/>
            <person name="Guigo R."/>
            <person name="Gustafson E.A."/>
            <person name="Haerty W."/>
            <person name="Hahn M.W."/>
            <person name="Halligan D.L."/>
            <person name="Halpern A.L."/>
            <person name="Halter G.M."/>
            <person name="Han M.V."/>
            <person name="Heger A."/>
            <person name="Hillier L."/>
            <person name="Hinrichs A.S."/>
            <person name="Holmes I."/>
            <person name="Hoskins R.A."/>
            <person name="Hubisz M.J."/>
            <person name="Hultmark D."/>
            <person name="Huntley M.A."/>
            <person name="Jaffe D.B."/>
            <person name="Jagadeeshan S."/>
            <person name="Jeck W.R."/>
            <person name="Johnson J."/>
            <person name="Jones C.D."/>
            <person name="Jordan W.C."/>
            <person name="Karpen G.H."/>
            <person name="Kataoka E."/>
            <person name="Keightley P.D."/>
            <person name="Kheradpour P."/>
            <person name="Kirkness E.F."/>
            <person name="Koerich L.B."/>
            <person name="Kristiansen K."/>
            <person name="Kudrna D."/>
            <person name="Kulathinal R.J."/>
            <person name="Kumar S."/>
            <person name="Kwok R."/>
            <person name="Lander E."/>
            <person name="Langley C.H."/>
            <person name="Lapoint R."/>
            <person name="Lazzaro B.P."/>
            <person name="Lee S.J."/>
            <person name="Levesque L."/>
            <person name="Li R."/>
            <person name="Lin C.F."/>
            <person name="Lin M.F."/>
            <person name="Lindblad-Toh K."/>
            <person name="Llopart A."/>
            <person name="Long M."/>
            <person name="Low L."/>
            <person name="Lozovsky E."/>
            <person name="Lu J."/>
            <person name="Luo M."/>
            <person name="Machado C.A."/>
            <person name="Makalowski W."/>
            <person name="Marzo M."/>
            <person name="Matsuda M."/>
            <person name="Matzkin L."/>
            <person name="McAllister B."/>
            <person name="McBride C.S."/>
            <person name="McKernan B."/>
            <person name="McKernan K."/>
            <person name="Mendez-Lago M."/>
            <person name="Minx P."/>
            <person name="Mollenhauer M.U."/>
            <person name="Montooth K."/>
            <person name="Mount S.M."/>
            <person name="Mu X."/>
            <person name="Myers E."/>
            <person name="Negre B."/>
            <person name="Newfeld S."/>
            <person name="Nielsen R."/>
            <person name="Noor M.A."/>
            <person name="O'Grady P."/>
            <person name="Pachter L."/>
            <person name="Papaceit M."/>
            <person name="Parisi M.J."/>
            <person name="Parisi M."/>
            <person name="Parts L."/>
            <person name="Pedersen J.S."/>
            <person name="Pesole G."/>
            <person name="Phillippy A.M."/>
            <person name="Ponting C.P."/>
            <person name="Pop M."/>
            <person name="Porcelli D."/>
            <person name="Powell J.R."/>
            <person name="Prohaska S."/>
            <person name="Pruitt K."/>
            <person name="Puig M."/>
            <person name="Quesneville H."/>
            <person name="Ram K.R."/>
            <person name="Rand D."/>
            <person name="Rasmussen M.D."/>
            <person name="Reed L.K."/>
            <person name="Reenan R."/>
            <person name="Reily A."/>
            <person name="Remington K.A."/>
            <person name="Rieger T.T."/>
            <person name="Ritchie M.G."/>
            <person name="Robin C."/>
            <person name="Rogers Y.H."/>
            <person name="Rohde C."/>
            <person name="Rozas J."/>
            <person name="Rubenfield M.J."/>
            <person name="Ruiz A."/>
            <person name="Russo S."/>
            <person name="Salzberg S.L."/>
            <person name="Sanchez-Gracia A."/>
            <person name="Saranga D.J."/>
            <person name="Sato H."/>
            <person name="Schaeffer S.W."/>
            <person name="Schatz M.C."/>
            <person name="Schlenke T."/>
            <person name="Schwartz R."/>
            <person name="Segarra C."/>
            <person name="Singh R.S."/>
            <person name="Sirot L."/>
            <person name="Sirota M."/>
            <person name="Sisneros N.B."/>
            <person name="Smith C.D."/>
            <person name="Smith T.F."/>
            <person name="Spieth J."/>
            <person name="Stage D.E."/>
            <person name="Stark A."/>
            <person name="Stephan W."/>
            <person name="Strausberg R.L."/>
            <person name="Strempel S."/>
            <person name="Sturgill D."/>
            <person name="Sutton G."/>
            <person name="Sutton G.G."/>
            <person name="Tao W."/>
            <person name="Teichmann S."/>
            <person name="Tobari Y.N."/>
            <person name="Tomimura Y."/>
            <person name="Tsolas J.M."/>
            <person name="Valente V.L."/>
            <person name="Venter E."/>
            <person name="Venter J.C."/>
            <person name="Vicario S."/>
            <person name="Vieira F.G."/>
            <person name="Vilella A.J."/>
            <person name="Villasante A."/>
            <person name="Walenz B."/>
            <person name="Wang J."/>
            <person name="Wasserman M."/>
            <person name="Watts T."/>
            <person name="Wilson D."/>
            <person name="Wilson R.K."/>
            <person name="Wing R.A."/>
            <person name="Wolfner M.F."/>
            <person name="Wong A."/>
            <person name="Wong G.K."/>
            <person name="Wu C.I."/>
            <person name="Wu G."/>
            <person name="Yamamoto D."/>
            <person name="Yang H.P."/>
            <person name="Yang S.P."/>
            <person name="Yorke J.A."/>
            <person name="Yoshida K."/>
            <person name="Zdobnov E."/>
            <person name="Zhang P."/>
            <person name="Zhang Y."/>
            <person name="Zimin A.V."/>
            <person name="Baldwin J."/>
            <person name="Abdouelleil A."/>
            <person name="Abdulkadir J."/>
            <person name="Abebe A."/>
            <person name="Abera B."/>
            <person name="Abreu J."/>
            <person name="Acer S.C."/>
            <person name="Aftuck L."/>
            <person name="Alexander A."/>
            <person name="An P."/>
            <person name="Anderson E."/>
            <person name="Anderson S."/>
            <person name="Arachi H."/>
            <person name="Azer M."/>
            <person name="Bachantsang P."/>
            <person name="Barry A."/>
            <person name="Bayul T."/>
            <person name="Berlin A."/>
            <person name="Bessette D."/>
            <person name="Bloom T."/>
            <person name="Blye J."/>
            <person name="Boguslavskiy L."/>
            <person name="Bonnet C."/>
            <person name="Boukhgalter B."/>
            <person name="Bourzgui I."/>
            <person name="Brown A."/>
            <person name="Cahill P."/>
            <person name="Channer S."/>
            <person name="Cheshatsang Y."/>
            <person name="Chuda L."/>
            <person name="Citroen M."/>
            <person name="Collymore A."/>
            <person name="Cooke P."/>
            <person name="Costello M."/>
            <person name="D'Aco K."/>
            <person name="Daza R."/>
            <person name="De Haan G."/>
            <person name="DeGray S."/>
            <person name="DeMaso C."/>
            <person name="Dhargay N."/>
            <person name="Dooley K."/>
            <person name="Dooley E."/>
            <person name="Doricent M."/>
            <person name="Dorje P."/>
            <person name="Dorjee K."/>
            <person name="Dupes A."/>
            <person name="Elong R."/>
            <person name="Falk J."/>
            <person name="Farina A."/>
            <person name="Faro S."/>
            <person name="Ferguson D."/>
            <person name="Fisher S."/>
            <person name="Foley C.D."/>
            <person name="Franke A."/>
            <person name="Friedrich D."/>
            <person name="Gadbois L."/>
            <person name="Gearin G."/>
            <person name="Gearin C.R."/>
            <person name="Giannoukos G."/>
            <person name="Goode T."/>
            <person name="Graham J."/>
            <person name="Grandbois E."/>
            <person name="Grewal S."/>
            <person name="Gyaltsen K."/>
            <person name="Hafez N."/>
            <person name="Hagos B."/>
            <person name="Hall J."/>
            <person name="Henson C."/>
            <person name="Hollinger A."/>
            <person name="Honan T."/>
            <person name="Huard M.D."/>
            <person name="Hughes L."/>
            <person name="Hurhula B."/>
            <person name="Husby M.E."/>
            <person name="Kamat A."/>
            <person name="Kanga B."/>
            <person name="Kashin S."/>
            <person name="Khazanovich D."/>
            <person name="Kisner P."/>
            <person name="Lance K."/>
            <person name="Lara M."/>
            <person name="Lee W."/>
            <person name="Lennon N."/>
            <person name="Letendre F."/>
            <person name="LeVine R."/>
            <person name="Lipovsky A."/>
            <person name="Liu X."/>
            <person name="Liu J."/>
            <person name="Liu S."/>
            <person name="Lokyitsang T."/>
            <person name="Lokyitsang Y."/>
            <person name="Lubonja R."/>
            <person name="Lui A."/>
            <person name="MacDonald P."/>
            <person name="Magnisalis V."/>
            <person name="Maru K."/>
            <person name="Matthews C."/>
            <person name="McCusker W."/>
            <person name="McDonough S."/>
            <person name="Mehta T."/>
            <person name="Meldrim J."/>
            <person name="Meneus L."/>
            <person name="Mihai O."/>
            <person name="Mihalev A."/>
            <person name="Mihova T."/>
            <person name="Mittelman R."/>
            <person name="Mlenga V."/>
            <person name="Montmayeur A."/>
            <person name="Mulrain L."/>
            <person name="Navidi A."/>
            <person name="Naylor J."/>
            <person name="Negash T."/>
            <person name="Nguyen T."/>
            <person name="Nguyen N."/>
            <person name="Nicol R."/>
            <person name="Norbu C."/>
            <person name="Norbu N."/>
            <person name="Novod N."/>
            <person name="O'Neill B."/>
            <person name="Osman S."/>
            <person name="Markiewicz E."/>
            <person name="Oyono O.L."/>
            <person name="Patti C."/>
            <person name="Phunkhang P."/>
            <person name="Pierre F."/>
            <person name="Priest M."/>
            <person name="Raghuraman S."/>
            <person name="Rege F."/>
            <person name="Reyes R."/>
            <person name="Rise C."/>
            <person name="Rogov P."/>
            <person name="Ross K."/>
            <person name="Ryan E."/>
            <person name="Settipalli S."/>
            <person name="Shea T."/>
            <person name="Sherpa N."/>
            <person name="Shi L."/>
            <person name="Shih D."/>
            <person name="Sparrow T."/>
            <person name="Spaulding J."/>
            <person name="Stalker J."/>
            <person name="Stange-Thomann N."/>
            <person name="Stavropoulos S."/>
            <person name="Stone C."/>
            <person name="Strader C."/>
            <person name="Tesfaye S."/>
            <person name="Thomson T."/>
            <person name="Thoulutsang Y."/>
            <person name="Thoulutsang D."/>
            <person name="Topham K."/>
            <person name="Topping I."/>
            <person name="Tsamla T."/>
            <person name="Vassiliev H."/>
            <person name="Vo A."/>
            <person name="Wangchuk T."/>
            <person name="Wangdi T."/>
            <person name="Weiand M."/>
            <person name="Wilkinson J."/>
            <person name="Wilson A."/>
            <person name="Yadav S."/>
            <person name="Young G."/>
            <person name="Yu Q."/>
            <person name="Zembek L."/>
            <person name="Zhong D."/>
            <person name="Zimmer A."/>
            <person name="Zwirko Z."/>
            <person name="Jaffe D.B."/>
            <person name="Alvarez P."/>
            <person name="Brockman W."/>
            <person name="Butler J."/>
            <person name="Chin C."/>
            <person name="Gnerre S."/>
            <person name="Grabherr M."/>
            <person name="Kleber M."/>
            <person name="Mauceli E."/>
            <person name="MacCallum I."/>
        </authorList>
    </citation>
    <scope>NUCLEOTIDE SEQUENCE [LARGE SCALE GENOMIC DNA]</scope>
    <source>
        <strain evidence="3 4">TSC#14021-0224.01</strain>
    </source>
</reference>
<dbReference type="Gene3D" id="3.90.215.10">
    <property type="entry name" value="Gamma Fibrinogen, chain A, domain 1"/>
    <property type="match status" value="1"/>
</dbReference>
<keyword evidence="1" id="KW-1015">Disulfide bond</keyword>
<protein>
    <submittedName>
        <fullName evidence="3">GG16954</fullName>
    </submittedName>
</protein>
<organism evidence="3 4">
    <name type="scientific">Drosophila erecta</name>
    <name type="common">Fruit fly</name>
    <dbReference type="NCBI Taxonomy" id="7220"/>
    <lineage>
        <taxon>Eukaryota</taxon>
        <taxon>Metazoa</taxon>
        <taxon>Ecdysozoa</taxon>
        <taxon>Arthropoda</taxon>
        <taxon>Hexapoda</taxon>
        <taxon>Insecta</taxon>
        <taxon>Pterygota</taxon>
        <taxon>Neoptera</taxon>
        <taxon>Endopterygota</taxon>
        <taxon>Diptera</taxon>
        <taxon>Brachycera</taxon>
        <taxon>Muscomorpha</taxon>
        <taxon>Ephydroidea</taxon>
        <taxon>Drosophilidae</taxon>
        <taxon>Drosophila</taxon>
        <taxon>Sophophora</taxon>
    </lineage>
</organism>
<dbReference type="InterPro" id="IPR002181">
    <property type="entry name" value="Fibrinogen_a/b/g_C_dom"/>
</dbReference>
<dbReference type="SMART" id="SM00186">
    <property type="entry name" value="FBG"/>
    <property type="match status" value="1"/>
</dbReference>
<dbReference type="FunFam" id="3.90.215.10:FF:000016">
    <property type="entry name" value="DNA ligase"/>
    <property type="match status" value="1"/>
</dbReference>
<dbReference type="Pfam" id="PF00147">
    <property type="entry name" value="Fibrinogen_C"/>
    <property type="match status" value="1"/>
</dbReference>
<evidence type="ECO:0000259" key="2">
    <source>
        <dbReference type="PROSITE" id="PS51406"/>
    </source>
</evidence>
<dbReference type="SUPFAM" id="SSF56496">
    <property type="entry name" value="Fibrinogen C-terminal domain-like"/>
    <property type="match status" value="1"/>
</dbReference>
<dbReference type="AlphaFoldDB" id="B3P3V4"/>
<feature type="domain" description="Fibrinogen C-terminal" evidence="2">
    <location>
        <begin position="128"/>
        <end position="356"/>
    </location>
</feature>
<sequence length="366" mass="42192">MTHGATEAIYWDHHQMAESGQHELVLIRKTLDAQALKLRGLQINLHRVLSKVVLLSYADVHSPETFSSKEEAPPLAELSKRLDMLLERLNQEDKMSTKLLELNECPIKVCHEPFLNQTSLKELSKDKDEPKPAKSDCHELDTDVRVDGVYRFLVPERNEVQRDLHERYCAFATDGPAWTVIQSRGGSFDPNPPENFNRSWDEYRAGFGNLSRDFWFGNEFTHKILYRDDHELRVELQEEGAPLDWAEYPLFWLDSESYNYQLSVDGEFRGSLPDALEQNNRMDFSTYDRRRSAAKSAGYTCAEDYGGGWWFDLCTQSNLNGELGVHQRASPAIIWMNWRTGTDKTKSSRMMIRLVNSTTGDNSDED</sequence>
<dbReference type="HOGENOM" id="CLU_038628_4_0_1"/>
<accession>B3P3V4</accession>
<dbReference type="PANTHER" id="PTHR19143:SF185">
    <property type="entry name" value="ANGIOPOIETIN-RELATED PROTEIN 5"/>
    <property type="match status" value="1"/>
</dbReference>
<dbReference type="PhylomeDB" id="B3P3V4"/>
<dbReference type="InterPro" id="IPR036056">
    <property type="entry name" value="Fibrinogen-like_C"/>
</dbReference>
<evidence type="ECO:0000313" key="4">
    <source>
        <dbReference type="Proteomes" id="UP000008711"/>
    </source>
</evidence>
<dbReference type="Proteomes" id="UP000008711">
    <property type="component" value="Unassembled WGS sequence"/>
</dbReference>
<reference evidence="3 4" key="2">
    <citation type="journal article" date="2008" name="Bioinformatics">
        <title>Assembly reconciliation.</title>
        <authorList>
            <person name="Zimin A.V."/>
            <person name="Smith D.R."/>
            <person name="Sutton G."/>
            <person name="Yorke J.A."/>
        </authorList>
    </citation>
    <scope>NUCLEOTIDE SEQUENCE [LARGE SCALE GENOMIC DNA]</scope>
    <source>
        <strain evidence="3 4">TSC#14021-0224.01</strain>
    </source>
</reference>
<evidence type="ECO:0000313" key="3">
    <source>
        <dbReference type="EMBL" id="EDV49060.1"/>
    </source>
</evidence>
<gene>
    <name evidence="3" type="primary">Dere\GG16954</name>
    <name evidence="3" type="ORF">Dere_GG16954</name>
</gene>
<dbReference type="OrthoDB" id="6145874at2759"/>
<dbReference type="OMA" id="ASPAIIW"/>
<dbReference type="InterPro" id="IPR020837">
    <property type="entry name" value="Fibrinogen_CS"/>
</dbReference>
<name>B3P3V4_DROER</name>